<reference evidence="2 3" key="1">
    <citation type="submission" date="2024-01" db="EMBL/GenBank/DDBJ databases">
        <title>The complete chloroplast genome sequence of Lithospermum erythrorhizon: insights into the phylogenetic relationship among Boraginaceae species and the maternal lineages of purple gromwells.</title>
        <authorList>
            <person name="Okada T."/>
            <person name="Watanabe K."/>
        </authorList>
    </citation>
    <scope>NUCLEOTIDE SEQUENCE [LARGE SCALE GENOMIC DNA]</scope>
</reference>
<dbReference type="Proteomes" id="UP001454036">
    <property type="component" value="Unassembled WGS sequence"/>
</dbReference>
<sequence length="176" mass="20023">MSQFKENVRDLQSSLRRRKGDFSIEACITKYTSFRNKMTKVAKRCITSLKKMDQTTEPSILDVDQETSSIISVVRELNALTISIFQSILVFLCKTKSSKWSFANLLVNKSKVSCEGQQVNFNELEVVDHALSKNSSTMQQDLKQLETSIEGIERELEGMSRCLIRSRTILLNVVSC</sequence>
<feature type="coiled-coil region" evidence="1">
    <location>
        <begin position="135"/>
        <end position="162"/>
    </location>
</feature>
<keyword evidence="1" id="KW-0175">Coiled coil</keyword>
<protein>
    <submittedName>
        <fullName evidence="2">Uncharacterized protein</fullName>
    </submittedName>
</protein>
<accession>A0AAV3QBK6</accession>
<name>A0AAV3QBK6_LITER</name>
<proteinExistence type="predicted"/>
<dbReference type="AlphaFoldDB" id="A0AAV3QBK6"/>
<organism evidence="2 3">
    <name type="scientific">Lithospermum erythrorhizon</name>
    <name type="common">Purple gromwell</name>
    <name type="synonym">Lithospermum officinale var. erythrorhizon</name>
    <dbReference type="NCBI Taxonomy" id="34254"/>
    <lineage>
        <taxon>Eukaryota</taxon>
        <taxon>Viridiplantae</taxon>
        <taxon>Streptophyta</taxon>
        <taxon>Embryophyta</taxon>
        <taxon>Tracheophyta</taxon>
        <taxon>Spermatophyta</taxon>
        <taxon>Magnoliopsida</taxon>
        <taxon>eudicotyledons</taxon>
        <taxon>Gunneridae</taxon>
        <taxon>Pentapetalae</taxon>
        <taxon>asterids</taxon>
        <taxon>lamiids</taxon>
        <taxon>Boraginales</taxon>
        <taxon>Boraginaceae</taxon>
        <taxon>Boraginoideae</taxon>
        <taxon>Lithospermeae</taxon>
        <taxon>Lithospermum</taxon>
    </lineage>
</organism>
<gene>
    <name evidence="2" type="ORF">LIER_38894</name>
</gene>
<dbReference type="Pfam" id="PF03087">
    <property type="entry name" value="BPS1"/>
    <property type="match status" value="1"/>
</dbReference>
<evidence type="ECO:0000256" key="1">
    <source>
        <dbReference type="SAM" id="Coils"/>
    </source>
</evidence>
<dbReference type="GO" id="GO:0048367">
    <property type="term" value="P:shoot system development"/>
    <property type="evidence" value="ECO:0007669"/>
    <property type="project" value="InterPro"/>
</dbReference>
<dbReference type="InterPro" id="IPR004320">
    <property type="entry name" value="BPS1_pln"/>
</dbReference>
<dbReference type="PANTHER" id="PTHR33070:SF109">
    <property type="entry name" value="DOMAIN PROTEIN, PUTATIVE (DUF241)-RELATED"/>
    <property type="match status" value="1"/>
</dbReference>
<comment type="caution">
    <text evidence="2">The sequence shown here is derived from an EMBL/GenBank/DDBJ whole genome shotgun (WGS) entry which is preliminary data.</text>
</comment>
<keyword evidence="3" id="KW-1185">Reference proteome</keyword>
<dbReference type="EMBL" id="BAABME010020162">
    <property type="protein sequence ID" value="GAA0159582.1"/>
    <property type="molecule type" value="Genomic_DNA"/>
</dbReference>
<dbReference type="GO" id="GO:0048364">
    <property type="term" value="P:root development"/>
    <property type="evidence" value="ECO:0007669"/>
    <property type="project" value="InterPro"/>
</dbReference>
<evidence type="ECO:0000313" key="3">
    <source>
        <dbReference type="Proteomes" id="UP001454036"/>
    </source>
</evidence>
<dbReference type="PANTHER" id="PTHR33070">
    <property type="entry name" value="OS06G0725500 PROTEIN"/>
    <property type="match status" value="1"/>
</dbReference>
<evidence type="ECO:0000313" key="2">
    <source>
        <dbReference type="EMBL" id="GAA0159582.1"/>
    </source>
</evidence>